<dbReference type="AlphaFoldDB" id="A0A8H3ESB0"/>
<keyword evidence="2" id="KW-1133">Transmembrane helix</keyword>
<accession>A0A8H3ESB0</accession>
<dbReference type="EMBL" id="CAJPDS010000009">
    <property type="protein sequence ID" value="CAF9910728.1"/>
    <property type="molecule type" value="Genomic_DNA"/>
</dbReference>
<evidence type="ECO:0000256" key="2">
    <source>
        <dbReference type="SAM" id="Phobius"/>
    </source>
</evidence>
<gene>
    <name evidence="3" type="ORF">HETSPECPRED_010161</name>
</gene>
<keyword evidence="2" id="KW-0812">Transmembrane</keyword>
<keyword evidence="4" id="KW-1185">Reference proteome</keyword>
<feature type="region of interest" description="Disordered" evidence="1">
    <location>
        <begin position="197"/>
        <end position="225"/>
    </location>
</feature>
<evidence type="ECO:0000313" key="4">
    <source>
        <dbReference type="Proteomes" id="UP000664521"/>
    </source>
</evidence>
<sequence length="225" mass="23565">MSEAQNSTTTQATATTSSHSTESITGIVFGICATVASFVTIWQAHRAWRNRHKQIAANQKVASNAFDLSQAPTFATRRSSFAMAGPSFVPVPQACLTQTNKAVLPRAPNACQVPPIAAESSSAKSQVLRIAGSTPSTRLPALQGALHRLGLPPHEARDPAEAPQISNQTSNARESAVKAAIDWLTSSFEVDGIVADPSELVGDYGSPPSAIERGDEGGESASCVR</sequence>
<evidence type="ECO:0000313" key="3">
    <source>
        <dbReference type="EMBL" id="CAF9910728.1"/>
    </source>
</evidence>
<name>A0A8H3ESB0_9LECA</name>
<organism evidence="3 4">
    <name type="scientific">Heterodermia speciosa</name>
    <dbReference type="NCBI Taxonomy" id="116794"/>
    <lineage>
        <taxon>Eukaryota</taxon>
        <taxon>Fungi</taxon>
        <taxon>Dikarya</taxon>
        <taxon>Ascomycota</taxon>
        <taxon>Pezizomycotina</taxon>
        <taxon>Lecanoromycetes</taxon>
        <taxon>OSLEUM clade</taxon>
        <taxon>Lecanoromycetidae</taxon>
        <taxon>Caliciales</taxon>
        <taxon>Physciaceae</taxon>
        <taxon>Heterodermia</taxon>
    </lineage>
</organism>
<reference evidence="3" key="1">
    <citation type="submission" date="2021-03" db="EMBL/GenBank/DDBJ databases">
        <authorList>
            <person name="Tagirdzhanova G."/>
        </authorList>
    </citation>
    <scope>NUCLEOTIDE SEQUENCE</scope>
</reference>
<proteinExistence type="predicted"/>
<evidence type="ECO:0000256" key="1">
    <source>
        <dbReference type="SAM" id="MobiDB-lite"/>
    </source>
</evidence>
<protein>
    <submittedName>
        <fullName evidence="3">Uncharacterized protein</fullName>
    </submittedName>
</protein>
<keyword evidence="2" id="KW-0472">Membrane</keyword>
<comment type="caution">
    <text evidence="3">The sequence shown here is derived from an EMBL/GenBank/DDBJ whole genome shotgun (WGS) entry which is preliminary data.</text>
</comment>
<dbReference type="Proteomes" id="UP000664521">
    <property type="component" value="Unassembled WGS sequence"/>
</dbReference>
<feature type="compositionally biased region" description="Polar residues" evidence="1">
    <location>
        <begin position="164"/>
        <end position="173"/>
    </location>
</feature>
<feature type="region of interest" description="Disordered" evidence="1">
    <location>
        <begin position="151"/>
        <end position="173"/>
    </location>
</feature>
<feature type="transmembrane region" description="Helical" evidence="2">
    <location>
        <begin position="24"/>
        <end position="44"/>
    </location>
</feature>